<feature type="non-terminal residue" evidence="2">
    <location>
        <position position="63"/>
    </location>
</feature>
<organism evidence="2 3">
    <name type="scientific">Pleurodeles waltl</name>
    <name type="common">Iberian ribbed newt</name>
    <dbReference type="NCBI Taxonomy" id="8319"/>
    <lineage>
        <taxon>Eukaryota</taxon>
        <taxon>Metazoa</taxon>
        <taxon>Chordata</taxon>
        <taxon>Craniata</taxon>
        <taxon>Vertebrata</taxon>
        <taxon>Euteleostomi</taxon>
        <taxon>Amphibia</taxon>
        <taxon>Batrachia</taxon>
        <taxon>Caudata</taxon>
        <taxon>Salamandroidea</taxon>
        <taxon>Salamandridae</taxon>
        <taxon>Pleurodelinae</taxon>
        <taxon>Pleurodeles</taxon>
    </lineage>
</organism>
<dbReference type="EMBL" id="JANPWB010000003">
    <property type="protein sequence ID" value="KAJ1199333.1"/>
    <property type="molecule type" value="Genomic_DNA"/>
</dbReference>
<sequence>RGLEHPVEALLAGLLLMCYVEDSILPKEPRNVNRVLTGPFYHQGPEKDCLKHVLLQVRRESYG</sequence>
<evidence type="ECO:0000313" key="3">
    <source>
        <dbReference type="Proteomes" id="UP001066276"/>
    </source>
</evidence>
<reference evidence="2" key="1">
    <citation type="journal article" date="2022" name="bioRxiv">
        <title>Sequencing and chromosome-scale assembly of the giantPleurodeles waltlgenome.</title>
        <authorList>
            <person name="Brown T."/>
            <person name="Elewa A."/>
            <person name="Iarovenko S."/>
            <person name="Subramanian E."/>
            <person name="Araus A.J."/>
            <person name="Petzold A."/>
            <person name="Susuki M."/>
            <person name="Suzuki K.-i.T."/>
            <person name="Hayashi T."/>
            <person name="Toyoda A."/>
            <person name="Oliveira C."/>
            <person name="Osipova E."/>
            <person name="Leigh N.D."/>
            <person name="Simon A."/>
            <person name="Yun M.H."/>
        </authorList>
    </citation>
    <scope>NUCLEOTIDE SEQUENCE</scope>
    <source>
        <strain evidence="2">20211129_DDA</strain>
        <tissue evidence="2">Liver</tissue>
    </source>
</reference>
<evidence type="ECO:0000256" key="1">
    <source>
        <dbReference type="SAM" id="SignalP"/>
    </source>
</evidence>
<evidence type="ECO:0000313" key="2">
    <source>
        <dbReference type="EMBL" id="KAJ1199333.1"/>
    </source>
</evidence>
<keyword evidence="1" id="KW-0732">Signal</keyword>
<gene>
    <name evidence="2" type="ORF">NDU88_003170</name>
</gene>
<accession>A0AAV7VDE5</accession>
<dbReference type="AlphaFoldDB" id="A0AAV7VDE5"/>
<feature type="chain" id="PRO_5043854750" evidence="1">
    <location>
        <begin position="23"/>
        <end position="63"/>
    </location>
</feature>
<feature type="signal peptide" evidence="1">
    <location>
        <begin position="1"/>
        <end position="22"/>
    </location>
</feature>
<proteinExistence type="predicted"/>
<keyword evidence="3" id="KW-1185">Reference proteome</keyword>
<protein>
    <submittedName>
        <fullName evidence="2">Uncharacterized protein</fullName>
    </submittedName>
</protein>
<dbReference type="Proteomes" id="UP001066276">
    <property type="component" value="Chromosome 2_1"/>
</dbReference>
<name>A0AAV7VDE5_PLEWA</name>
<feature type="non-terminal residue" evidence="2">
    <location>
        <position position="1"/>
    </location>
</feature>
<comment type="caution">
    <text evidence="2">The sequence shown here is derived from an EMBL/GenBank/DDBJ whole genome shotgun (WGS) entry which is preliminary data.</text>
</comment>